<sequence length="66" mass="7448">MLCATAMLWVSTGLTRKRFCSKFSVLNYIRVRSNCLSVYSGSESSWCVMVKCGGLKNDDIFMVIHC</sequence>
<name>A0A8S1A2M3_ARCPL</name>
<protein>
    <submittedName>
        <fullName evidence="1">Uncharacterized protein</fullName>
    </submittedName>
</protein>
<keyword evidence="2" id="KW-1185">Reference proteome</keyword>
<dbReference type="AlphaFoldDB" id="A0A8S1A2M3"/>
<organism evidence="1 2">
    <name type="scientific">Arctia plantaginis</name>
    <name type="common">Wood tiger moth</name>
    <name type="synonym">Phalaena plantaginis</name>
    <dbReference type="NCBI Taxonomy" id="874455"/>
    <lineage>
        <taxon>Eukaryota</taxon>
        <taxon>Metazoa</taxon>
        <taxon>Ecdysozoa</taxon>
        <taxon>Arthropoda</taxon>
        <taxon>Hexapoda</taxon>
        <taxon>Insecta</taxon>
        <taxon>Pterygota</taxon>
        <taxon>Neoptera</taxon>
        <taxon>Endopterygota</taxon>
        <taxon>Lepidoptera</taxon>
        <taxon>Glossata</taxon>
        <taxon>Ditrysia</taxon>
        <taxon>Noctuoidea</taxon>
        <taxon>Erebidae</taxon>
        <taxon>Arctiinae</taxon>
        <taxon>Arctia</taxon>
    </lineage>
</organism>
<reference evidence="1 2" key="1">
    <citation type="submission" date="2020-04" db="EMBL/GenBank/DDBJ databases">
        <authorList>
            <person name="Wallbank WR R."/>
            <person name="Pardo Diaz C."/>
            <person name="Kozak K."/>
            <person name="Martin S."/>
            <person name="Jiggins C."/>
            <person name="Moest M."/>
            <person name="Warren A I."/>
            <person name="Byers J.R.P. K."/>
            <person name="Montejo-Kovacevich G."/>
            <person name="Yen C E."/>
        </authorList>
    </citation>
    <scope>NUCLEOTIDE SEQUENCE [LARGE SCALE GENOMIC DNA]</scope>
</reference>
<evidence type="ECO:0000313" key="2">
    <source>
        <dbReference type="Proteomes" id="UP000494106"/>
    </source>
</evidence>
<gene>
    <name evidence="1" type="ORF">APLA_LOCUS8462</name>
</gene>
<evidence type="ECO:0000313" key="1">
    <source>
        <dbReference type="EMBL" id="CAB3241173.1"/>
    </source>
</evidence>
<proteinExistence type="predicted"/>
<dbReference type="Proteomes" id="UP000494106">
    <property type="component" value="Unassembled WGS sequence"/>
</dbReference>
<accession>A0A8S1A2M3</accession>
<comment type="caution">
    <text evidence="1">The sequence shown here is derived from an EMBL/GenBank/DDBJ whole genome shotgun (WGS) entry which is preliminary data.</text>
</comment>
<dbReference type="EMBL" id="CADEBC010000508">
    <property type="protein sequence ID" value="CAB3241173.1"/>
    <property type="molecule type" value="Genomic_DNA"/>
</dbReference>